<keyword evidence="2" id="KW-0238">DNA-binding</keyword>
<accession>A0A841U9D8</accession>
<gene>
    <name evidence="5" type="ORF">H7B90_25940</name>
</gene>
<name>A0A841U9D8_9BACL</name>
<dbReference type="InterPro" id="IPR009057">
    <property type="entry name" value="Homeodomain-like_sf"/>
</dbReference>
<dbReference type="EMBL" id="JACJVR010000106">
    <property type="protein sequence ID" value="MBB6694843.1"/>
    <property type="molecule type" value="Genomic_DNA"/>
</dbReference>
<dbReference type="PANTHER" id="PTHR43280:SF2">
    <property type="entry name" value="HTH-TYPE TRANSCRIPTIONAL REGULATOR EXSA"/>
    <property type="match status" value="1"/>
</dbReference>
<dbReference type="GO" id="GO:0043565">
    <property type="term" value="F:sequence-specific DNA binding"/>
    <property type="evidence" value="ECO:0007669"/>
    <property type="project" value="InterPro"/>
</dbReference>
<organism evidence="5 6">
    <name type="scientific">Cohnella xylanilytica</name>
    <dbReference type="NCBI Taxonomy" id="557555"/>
    <lineage>
        <taxon>Bacteria</taxon>
        <taxon>Bacillati</taxon>
        <taxon>Bacillota</taxon>
        <taxon>Bacilli</taxon>
        <taxon>Bacillales</taxon>
        <taxon>Paenibacillaceae</taxon>
        <taxon>Cohnella</taxon>
    </lineage>
</organism>
<protein>
    <submittedName>
        <fullName evidence="5">Helix-turn-helix domain-containing protein</fullName>
    </submittedName>
</protein>
<keyword evidence="3" id="KW-0804">Transcription</keyword>
<dbReference type="PRINTS" id="PR00032">
    <property type="entry name" value="HTHARAC"/>
</dbReference>
<dbReference type="PANTHER" id="PTHR43280">
    <property type="entry name" value="ARAC-FAMILY TRANSCRIPTIONAL REGULATOR"/>
    <property type="match status" value="1"/>
</dbReference>
<evidence type="ECO:0000256" key="3">
    <source>
        <dbReference type="ARBA" id="ARBA00023163"/>
    </source>
</evidence>
<dbReference type="Gene3D" id="1.10.10.60">
    <property type="entry name" value="Homeodomain-like"/>
    <property type="match status" value="2"/>
</dbReference>
<evidence type="ECO:0000259" key="4">
    <source>
        <dbReference type="PROSITE" id="PS01124"/>
    </source>
</evidence>
<evidence type="ECO:0000256" key="1">
    <source>
        <dbReference type="ARBA" id="ARBA00023015"/>
    </source>
</evidence>
<dbReference type="PROSITE" id="PS01124">
    <property type="entry name" value="HTH_ARAC_FAMILY_2"/>
    <property type="match status" value="1"/>
</dbReference>
<feature type="domain" description="HTH araC/xylS-type" evidence="4">
    <location>
        <begin position="79"/>
        <end position="177"/>
    </location>
</feature>
<proteinExistence type="predicted"/>
<dbReference type="InterPro" id="IPR020449">
    <property type="entry name" value="Tscrpt_reg_AraC-type_HTH"/>
</dbReference>
<evidence type="ECO:0000313" key="5">
    <source>
        <dbReference type="EMBL" id="MBB6694843.1"/>
    </source>
</evidence>
<comment type="caution">
    <text evidence="5">The sequence shown here is derived from an EMBL/GenBank/DDBJ whole genome shotgun (WGS) entry which is preliminary data.</text>
</comment>
<keyword evidence="6" id="KW-1185">Reference proteome</keyword>
<dbReference type="SMART" id="SM00342">
    <property type="entry name" value="HTH_ARAC"/>
    <property type="match status" value="1"/>
</dbReference>
<dbReference type="PROSITE" id="PS00041">
    <property type="entry name" value="HTH_ARAC_FAMILY_1"/>
    <property type="match status" value="1"/>
</dbReference>
<dbReference type="Pfam" id="PF12833">
    <property type="entry name" value="HTH_18"/>
    <property type="match status" value="1"/>
</dbReference>
<dbReference type="InterPro" id="IPR018062">
    <property type="entry name" value="HTH_AraC-typ_CS"/>
</dbReference>
<evidence type="ECO:0000256" key="2">
    <source>
        <dbReference type="ARBA" id="ARBA00023125"/>
    </source>
</evidence>
<dbReference type="SUPFAM" id="SSF46689">
    <property type="entry name" value="Homeodomain-like"/>
    <property type="match status" value="2"/>
</dbReference>
<dbReference type="Proteomes" id="UP000553776">
    <property type="component" value="Unassembled WGS sequence"/>
</dbReference>
<dbReference type="GO" id="GO:0003700">
    <property type="term" value="F:DNA-binding transcription factor activity"/>
    <property type="evidence" value="ECO:0007669"/>
    <property type="project" value="InterPro"/>
</dbReference>
<reference evidence="5 6" key="1">
    <citation type="submission" date="2020-08" db="EMBL/GenBank/DDBJ databases">
        <title>Cohnella phylogeny.</title>
        <authorList>
            <person name="Dunlap C."/>
        </authorList>
    </citation>
    <scope>NUCLEOTIDE SEQUENCE [LARGE SCALE GENOMIC DNA]</scope>
    <source>
        <strain evidence="5 6">DSM 25239</strain>
    </source>
</reference>
<sequence>MSPAELQLQCLTILLSSARTLSFEQLQQNDFLGRHILTLEGISRFRTLDSLENWMIQVMRGILAFKREHRIPKKKNLIAEVKEYVSKHYQESITLADLAARFYLSPIYLSQLFKQRTGDTYLNYVVQVRIDRAKELLENTDLKVYEICQKVGYSDTQHFARLFERLTGSKPSEYRKRAQEGKRI</sequence>
<evidence type="ECO:0000313" key="6">
    <source>
        <dbReference type="Proteomes" id="UP000553776"/>
    </source>
</evidence>
<dbReference type="RefSeq" id="WP_185138806.1">
    <property type="nucleotide sequence ID" value="NZ_JACJVR010000106.1"/>
</dbReference>
<dbReference type="AlphaFoldDB" id="A0A841U9D8"/>
<keyword evidence="1" id="KW-0805">Transcription regulation</keyword>
<dbReference type="InterPro" id="IPR018060">
    <property type="entry name" value="HTH_AraC"/>
</dbReference>